<dbReference type="HOGENOM" id="CLU_2556588_0_0_14"/>
<dbReference type="InterPro" id="IPR013785">
    <property type="entry name" value="Aldolase_TIM"/>
</dbReference>
<dbReference type="STRING" id="838561.P344_05020"/>
<dbReference type="Proteomes" id="UP000019260">
    <property type="component" value="Chromosome"/>
</dbReference>
<feature type="domain" description="NADH:flavin oxidoreductase/NADH oxidase N-terminal" evidence="1">
    <location>
        <begin position="7"/>
        <end position="81"/>
    </location>
</feature>
<dbReference type="AlphaFoldDB" id="W6AMU9"/>
<dbReference type="Pfam" id="PF00724">
    <property type="entry name" value="Oxidored_FMN"/>
    <property type="match status" value="1"/>
</dbReference>
<evidence type="ECO:0000313" key="3">
    <source>
        <dbReference type="Proteomes" id="UP000019260"/>
    </source>
</evidence>
<dbReference type="SUPFAM" id="SSF51395">
    <property type="entry name" value="FMN-linked oxidoreductases"/>
    <property type="match status" value="1"/>
</dbReference>
<gene>
    <name evidence="2" type="ORF">P344_05020</name>
</gene>
<dbReference type="GO" id="GO:0016491">
    <property type="term" value="F:oxidoreductase activity"/>
    <property type="evidence" value="ECO:0007669"/>
    <property type="project" value="InterPro"/>
</dbReference>
<evidence type="ECO:0000259" key="1">
    <source>
        <dbReference type="Pfam" id="PF00724"/>
    </source>
</evidence>
<dbReference type="EMBL" id="CP006720">
    <property type="protein sequence ID" value="AHI58326.1"/>
    <property type="molecule type" value="Genomic_DNA"/>
</dbReference>
<dbReference type="InterPro" id="IPR001155">
    <property type="entry name" value="OxRdtase_FMN_N"/>
</dbReference>
<organism evidence="2 3">
    <name type="scientific">Spiroplasma mirum ATCC 29335</name>
    <dbReference type="NCBI Taxonomy" id="838561"/>
    <lineage>
        <taxon>Bacteria</taxon>
        <taxon>Bacillati</taxon>
        <taxon>Mycoplasmatota</taxon>
        <taxon>Mollicutes</taxon>
        <taxon>Entomoplasmatales</taxon>
        <taxon>Spiroplasmataceae</taxon>
        <taxon>Spiroplasma</taxon>
    </lineage>
</organism>
<evidence type="ECO:0000313" key="2">
    <source>
        <dbReference type="EMBL" id="AHI58326.1"/>
    </source>
</evidence>
<dbReference type="OrthoDB" id="9772736at2"/>
<protein>
    <recommendedName>
        <fullName evidence="1">NADH:flavin oxidoreductase/NADH oxidase N-terminal domain-containing protein</fullName>
    </recommendedName>
</protein>
<name>W6AMU9_9MOLU</name>
<dbReference type="GO" id="GO:0010181">
    <property type="term" value="F:FMN binding"/>
    <property type="evidence" value="ECO:0007669"/>
    <property type="project" value="InterPro"/>
</dbReference>
<accession>W6AMU9</accession>
<reference evidence="2 3" key="1">
    <citation type="submission" date="2013-09" db="EMBL/GenBank/DDBJ databases">
        <title>Complete genome sequence of Spiroplasma mirum suckling mouse cataract agent.</title>
        <authorList>
            <person name="Landry C.A."/>
            <person name="Bastian F.O."/>
            <person name="Thune R.L."/>
        </authorList>
    </citation>
    <scope>NUCLEOTIDE SEQUENCE [LARGE SCALE GENOMIC DNA]</scope>
    <source>
        <strain evidence="2 3">SMCA</strain>
    </source>
</reference>
<dbReference type="PATRIC" id="fig|838561.3.peg.963"/>
<proteinExistence type="predicted"/>
<dbReference type="KEGG" id="smia:P344_05020"/>
<keyword evidence="3" id="KW-1185">Reference proteome</keyword>
<dbReference type="Gene3D" id="3.20.20.70">
    <property type="entry name" value="Aldolase class I"/>
    <property type="match status" value="1"/>
</dbReference>
<sequence>MNRKYEKLFSPFTFPSQVTIKNRIVMSQMTTFSGFENGKYTLDELNYYQTQIKEVGMVIAGYTYVNRNGKAFIGQPAIDDDK</sequence>
<dbReference type="eggNOG" id="COG1902">
    <property type="taxonomic scope" value="Bacteria"/>
</dbReference>